<reference evidence="2" key="1">
    <citation type="submission" date="2019-03" db="EMBL/GenBank/DDBJ databases">
        <title>Single cell metagenomics reveals metabolic interactions within the superorganism composed of flagellate Streblomastix strix and complex community of Bacteroidetes bacteria on its surface.</title>
        <authorList>
            <person name="Treitli S.C."/>
            <person name="Kolisko M."/>
            <person name="Husnik F."/>
            <person name="Keeling P."/>
            <person name="Hampl V."/>
        </authorList>
    </citation>
    <scope>NUCLEOTIDE SEQUENCE</scope>
    <source>
        <strain evidence="2">STM</strain>
    </source>
</reference>
<feature type="region of interest" description="Disordered" evidence="1">
    <location>
        <begin position="37"/>
        <end position="72"/>
    </location>
</feature>
<evidence type="ECO:0000256" key="1">
    <source>
        <dbReference type="SAM" id="MobiDB-lite"/>
    </source>
</evidence>
<accession>A0A5J4RWI4</accession>
<name>A0A5J4RWI4_9ZZZZ</name>
<comment type="caution">
    <text evidence="2">The sequence shown here is derived from an EMBL/GenBank/DDBJ whole genome shotgun (WGS) entry which is preliminary data.</text>
</comment>
<protein>
    <submittedName>
        <fullName evidence="2">Uncharacterized protein</fullName>
    </submittedName>
</protein>
<proteinExistence type="predicted"/>
<dbReference type="EMBL" id="SNRY01000653">
    <property type="protein sequence ID" value="KAA6337978.1"/>
    <property type="molecule type" value="Genomic_DNA"/>
</dbReference>
<organism evidence="2">
    <name type="scientific">termite gut metagenome</name>
    <dbReference type="NCBI Taxonomy" id="433724"/>
    <lineage>
        <taxon>unclassified sequences</taxon>
        <taxon>metagenomes</taxon>
        <taxon>organismal metagenomes</taxon>
    </lineage>
</organism>
<dbReference type="AlphaFoldDB" id="A0A5J4RWI4"/>
<evidence type="ECO:0000313" key="2">
    <source>
        <dbReference type="EMBL" id="KAA6337978.1"/>
    </source>
</evidence>
<sequence>MKIGLNEHDLQIVSQNILTRLYNEGLEIGNEGLGQKEILNDQTPPANGGLANKDGSWKGKYQNNAEKEKNGL</sequence>
<gene>
    <name evidence="2" type="ORF">EZS27_013976</name>
</gene>